<dbReference type="InterPro" id="IPR009199">
    <property type="entry name" value="PhoPQ-act_pathogen-rel_PqaA"/>
</dbReference>
<evidence type="ECO:0000313" key="2">
    <source>
        <dbReference type="EMBL" id="MFC7338180.1"/>
    </source>
</evidence>
<dbReference type="EMBL" id="JBHTBS010000006">
    <property type="protein sequence ID" value="MFC7338180.1"/>
    <property type="molecule type" value="Genomic_DNA"/>
</dbReference>
<comment type="caution">
    <text evidence="2">The sequence shown here is derived from an EMBL/GenBank/DDBJ whole genome shotgun (WGS) entry which is preliminary data.</text>
</comment>
<dbReference type="PANTHER" id="PTHR31497:SF0">
    <property type="entry name" value="AUTOCRINE PROLIFERATION REPRESSOR PROTEIN A"/>
    <property type="match status" value="1"/>
</dbReference>
<feature type="chain" id="PRO_5045418324" evidence="1">
    <location>
        <begin position="31"/>
        <end position="534"/>
    </location>
</feature>
<evidence type="ECO:0000313" key="3">
    <source>
        <dbReference type="Proteomes" id="UP001596472"/>
    </source>
</evidence>
<dbReference type="Pfam" id="PF10142">
    <property type="entry name" value="PhoPQ_related"/>
    <property type="match status" value="1"/>
</dbReference>
<sequence>MSIKLLFVTPIGFLAWLAAAFLTTSLSSRATDRTALDEFVYANDPAYNFVVTDTKSGLFHTRYIIQMTSGSWRTENEVDRTLWKHWMTVYVPSSVTKRTALLVVSGGSNEKLPDFGELDDTIGPISALTGSVIVDVGQIPNQPLTFSDETESRSEDALLAYSWKKFLDDPEDLSWPVHLPMARAVVRAMDTVQSLMSQVKPGDPIDDFIVAGASKRGWATWLTAAAENGPLGTGRVSAIIPIVIDTLNVETSFDHHFKVYGSWAPAVHDYLDAGAMDKLGTPESEALFDIVDPYSYLERLTMPKLILSSAGDQFFLPDSWKFYYDELPGKKWLRYFPNTDHSLSQLSDPLVEILPLYVALIDDGADAIPDYSWSLLPNGAIELQTSEAVSSAKLWQATNPEARDFRFEEIGAAYHSTTLSDQGGGTYIGTVTPPESGWTAYFVEIDLINGRSATSGIYLITKPEPLNLQIKHAVDEVELSFNSKRGEWYRLYSGDRPDQMSLTETIIPDGDITTWIDPAPEEERKFYQIESITP</sequence>
<dbReference type="InterPro" id="IPR029058">
    <property type="entry name" value="AB_hydrolase_fold"/>
</dbReference>
<evidence type="ECO:0000256" key="1">
    <source>
        <dbReference type="SAM" id="SignalP"/>
    </source>
</evidence>
<keyword evidence="1" id="KW-0732">Signal</keyword>
<feature type="signal peptide" evidence="1">
    <location>
        <begin position="1"/>
        <end position="30"/>
    </location>
</feature>
<accession>A0ABW2L9C6</accession>
<keyword evidence="3" id="KW-1185">Reference proteome</keyword>
<dbReference type="PANTHER" id="PTHR31497">
    <property type="entry name" value="AUTOCRINE PROLIFERATION REPRESSOR PROTEIN A"/>
    <property type="match status" value="1"/>
</dbReference>
<dbReference type="Proteomes" id="UP001596472">
    <property type="component" value="Unassembled WGS sequence"/>
</dbReference>
<reference evidence="3" key="1">
    <citation type="journal article" date="2019" name="Int. J. Syst. Evol. Microbiol.">
        <title>The Global Catalogue of Microorganisms (GCM) 10K type strain sequencing project: providing services to taxonomists for standard genome sequencing and annotation.</title>
        <authorList>
            <consortium name="The Broad Institute Genomics Platform"/>
            <consortium name="The Broad Institute Genome Sequencing Center for Infectious Disease"/>
            <person name="Wu L."/>
            <person name="Ma J."/>
        </authorList>
    </citation>
    <scope>NUCLEOTIDE SEQUENCE [LARGE SCALE GENOMIC DNA]</scope>
    <source>
        <strain evidence="3">CGMCC 4.1467</strain>
    </source>
</reference>
<gene>
    <name evidence="2" type="ORF">ACFQY0_13380</name>
</gene>
<protein>
    <submittedName>
        <fullName evidence="2">PhoPQ-activated protein PqaA family protein</fullName>
    </submittedName>
</protein>
<name>A0ABW2L9C6_9BACT</name>
<organism evidence="2 3">
    <name type="scientific">Haloferula chungangensis</name>
    <dbReference type="NCBI Taxonomy" id="1048331"/>
    <lineage>
        <taxon>Bacteria</taxon>
        <taxon>Pseudomonadati</taxon>
        <taxon>Verrucomicrobiota</taxon>
        <taxon>Verrucomicrobiia</taxon>
        <taxon>Verrucomicrobiales</taxon>
        <taxon>Verrucomicrobiaceae</taxon>
        <taxon>Haloferula</taxon>
    </lineage>
</organism>
<dbReference type="SUPFAM" id="SSF53474">
    <property type="entry name" value="alpha/beta-Hydrolases"/>
    <property type="match status" value="1"/>
</dbReference>
<dbReference type="Gene3D" id="3.40.50.1820">
    <property type="entry name" value="alpha/beta hydrolase"/>
    <property type="match status" value="1"/>
</dbReference>
<dbReference type="RefSeq" id="WP_379713200.1">
    <property type="nucleotide sequence ID" value="NZ_JBHTBS010000006.1"/>
</dbReference>
<proteinExistence type="predicted"/>